<reference evidence="2" key="1">
    <citation type="submission" date="2023-01" db="EMBL/GenBank/DDBJ databases">
        <title>Genome assembly of the deep-sea coral Lophelia pertusa.</title>
        <authorList>
            <person name="Herrera S."/>
            <person name="Cordes E."/>
        </authorList>
    </citation>
    <scope>NUCLEOTIDE SEQUENCE</scope>
    <source>
        <strain evidence="2">USNM1676648</strain>
        <tissue evidence="2">Polyp</tissue>
    </source>
</reference>
<evidence type="ECO:0000313" key="2">
    <source>
        <dbReference type="EMBL" id="KAJ7390083.1"/>
    </source>
</evidence>
<dbReference type="EMBL" id="MU825420">
    <property type="protein sequence ID" value="KAJ7390083.1"/>
    <property type="molecule type" value="Genomic_DNA"/>
</dbReference>
<evidence type="ECO:0000256" key="1">
    <source>
        <dbReference type="SAM" id="Phobius"/>
    </source>
</evidence>
<dbReference type="OrthoDB" id="6012289at2759"/>
<dbReference type="AlphaFoldDB" id="A0A9W9ZZN5"/>
<comment type="caution">
    <text evidence="2">The sequence shown here is derived from an EMBL/GenBank/DDBJ whole genome shotgun (WGS) entry which is preliminary data.</text>
</comment>
<evidence type="ECO:0000313" key="3">
    <source>
        <dbReference type="Proteomes" id="UP001163046"/>
    </source>
</evidence>
<keyword evidence="3" id="KW-1185">Reference proteome</keyword>
<feature type="transmembrane region" description="Helical" evidence="1">
    <location>
        <begin position="135"/>
        <end position="156"/>
    </location>
</feature>
<keyword evidence="1" id="KW-0472">Membrane</keyword>
<protein>
    <submittedName>
        <fullName evidence="2">Uncharacterized protein</fullName>
    </submittedName>
</protein>
<accession>A0A9W9ZZN5</accession>
<name>A0A9W9ZZN5_9CNID</name>
<keyword evidence="1" id="KW-0812">Transmembrane</keyword>
<gene>
    <name evidence="2" type="ORF">OS493_027113</name>
</gene>
<dbReference type="Proteomes" id="UP001163046">
    <property type="component" value="Unassembled WGS sequence"/>
</dbReference>
<sequence length="243" mass="28313">MALRSRQFKAHLNIDWPCREMPDQSLHNLSEVYDALINREVQGMLIDTYEAGTKKDQFKDPHIRIHTIFDYKSTYGVVLAGNSTKLLQCSKSYMQANRNEMFEHISKFIHSIMEDNVSESVEVASGLFDPNNDVFRYYICITGAMLVVAIVLGLIWECRRKVRTRPEAAQGEGHQDRLKSKELLQEMKAFVGEFYCTFKANYSRLAQKHRSQLRSLKTQRAVRESGTSNWANFRLWPKNKVFY</sequence>
<keyword evidence="1" id="KW-1133">Transmembrane helix</keyword>
<organism evidence="2 3">
    <name type="scientific">Desmophyllum pertusum</name>
    <dbReference type="NCBI Taxonomy" id="174260"/>
    <lineage>
        <taxon>Eukaryota</taxon>
        <taxon>Metazoa</taxon>
        <taxon>Cnidaria</taxon>
        <taxon>Anthozoa</taxon>
        <taxon>Hexacorallia</taxon>
        <taxon>Scleractinia</taxon>
        <taxon>Caryophylliina</taxon>
        <taxon>Caryophylliidae</taxon>
        <taxon>Desmophyllum</taxon>
    </lineage>
</organism>
<proteinExistence type="predicted"/>